<proteinExistence type="predicted"/>
<dbReference type="EMBL" id="JAUUCC010000020">
    <property type="protein sequence ID" value="MEE2050861.1"/>
    <property type="molecule type" value="Genomic_DNA"/>
</dbReference>
<comment type="caution">
    <text evidence="1">The sequence shown here is derived from an EMBL/GenBank/DDBJ whole genome shotgun (WGS) entry which is preliminary data.</text>
</comment>
<dbReference type="Pfam" id="PF19384">
    <property type="entry name" value="DUF5959"/>
    <property type="match status" value="1"/>
</dbReference>
<evidence type="ECO:0000313" key="2">
    <source>
        <dbReference type="Proteomes" id="UP001348641"/>
    </source>
</evidence>
<sequence>MTGEVRVLELFRFADPVQGVAVEVELSAPWKAGQERFLGARLVLESGFVNGRLALALSSGDLDDWERCLDDLHAEKRAVWPRGGRTAWLEVVPEDPVEVVVHDMPSTQIAVRMPIDVAEDWLEENRARLDRVREAVGW</sequence>
<gene>
    <name evidence="1" type="ORF">Q8A49_10175</name>
</gene>
<protein>
    <submittedName>
        <fullName evidence="1">DUF5959 family protein</fullName>
    </submittedName>
</protein>
<dbReference type="Proteomes" id="UP001348641">
    <property type="component" value="Unassembled WGS sequence"/>
</dbReference>
<organism evidence="1 2">
    <name type="scientific">Nocardiopsis tropica</name>
    <dbReference type="NCBI Taxonomy" id="109330"/>
    <lineage>
        <taxon>Bacteria</taxon>
        <taxon>Bacillati</taxon>
        <taxon>Actinomycetota</taxon>
        <taxon>Actinomycetes</taxon>
        <taxon>Streptosporangiales</taxon>
        <taxon>Nocardiopsidaceae</taxon>
        <taxon>Nocardiopsis</taxon>
    </lineage>
</organism>
<name>A0ABU7KNJ6_9ACTN</name>
<reference evidence="1 2" key="1">
    <citation type="submission" date="2023-07" db="EMBL/GenBank/DDBJ databases">
        <authorList>
            <person name="Girao M."/>
            <person name="Carvalho M.F."/>
        </authorList>
    </citation>
    <scope>NUCLEOTIDE SEQUENCE [LARGE SCALE GENOMIC DNA]</scope>
    <source>
        <strain evidence="1 2">66/93</strain>
    </source>
</reference>
<evidence type="ECO:0000313" key="1">
    <source>
        <dbReference type="EMBL" id="MEE2050861.1"/>
    </source>
</evidence>
<dbReference type="InterPro" id="IPR046003">
    <property type="entry name" value="DUF5959"/>
</dbReference>
<dbReference type="RefSeq" id="WP_330158036.1">
    <property type="nucleotide sequence ID" value="NZ_BAAAJA010000008.1"/>
</dbReference>
<accession>A0ABU7KNJ6</accession>